<evidence type="ECO:0000313" key="3">
    <source>
        <dbReference type="Proteomes" id="UP001066276"/>
    </source>
</evidence>
<protein>
    <submittedName>
        <fullName evidence="2">Uncharacterized protein</fullName>
    </submittedName>
</protein>
<proteinExistence type="predicted"/>
<reference evidence="2" key="1">
    <citation type="journal article" date="2022" name="bioRxiv">
        <title>Sequencing and chromosome-scale assembly of the giantPleurodeles waltlgenome.</title>
        <authorList>
            <person name="Brown T."/>
            <person name="Elewa A."/>
            <person name="Iarovenko S."/>
            <person name="Subramanian E."/>
            <person name="Araus A.J."/>
            <person name="Petzold A."/>
            <person name="Susuki M."/>
            <person name="Suzuki K.-i.T."/>
            <person name="Hayashi T."/>
            <person name="Toyoda A."/>
            <person name="Oliveira C."/>
            <person name="Osipova E."/>
            <person name="Leigh N.D."/>
            <person name="Simon A."/>
            <person name="Yun M.H."/>
        </authorList>
    </citation>
    <scope>NUCLEOTIDE SEQUENCE</scope>
    <source>
        <strain evidence="2">20211129_DDA</strain>
        <tissue evidence="2">Liver</tissue>
    </source>
</reference>
<feature type="region of interest" description="Disordered" evidence="1">
    <location>
        <begin position="18"/>
        <end position="38"/>
    </location>
</feature>
<accession>A0AAV7QXE7</accession>
<evidence type="ECO:0000256" key="1">
    <source>
        <dbReference type="SAM" id="MobiDB-lite"/>
    </source>
</evidence>
<sequence length="89" mass="9967">MGKSCYRQINLHFGARRAKSVTGADPDLPRVEEAESEDPDIKTLLLDIQRSLTSTGSKIDMLTVRVDKISAKRDKHEQPIMDAKALEDD</sequence>
<name>A0AAV7QXE7_PLEWA</name>
<dbReference type="AlphaFoldDB" id="A0AAV7QXE7"/>
<comment type="caution">
    <text evidence="2">The sequence shown here is derived from an EMBL/GenBank/DDBJ whole genome shotgun (WGS) entry which is preliminary data.</text>
</comment>
<evidence type="ECO:0000313" key="2">
    <source>
        <dbReference type="EMBL" id="KAJ1143075.1"/>
    </source>
</evidence>
<keyword evidence="3" id="KW-1185">Reference proteome</keyword>
<dbReference type="EMBL" id="JANPWB010000010">
    <property type="protein sequence ID" value="KAJ1143075.1"/>
    <property type="molecule type" value="Genomic_DNA"/>
</dbReference>
<organism evidence="2 3">
    <name type="scientific">Pleurodeles waltl</name>
    <name type="common">Iberian ribbed newt</name>
    <dbReference type="NCBI Taxonomy" id="8319"/>
    <lineage>
        <taxon>Eukaryota</taxon>
        <taxon>Metazoa</taxon>
        <taxon>Chordata</taxon>
        <taxon>Craniata</taxon>
        <taxon>Vertebrata</taxon>
        <taxon>Euteleostomi</taxon>
        <taxon>Amphibia</taxon>
        <taxon>Batrachia</taxon>
        <taxon>Caudata</taxon>
        <taxon>Salamandroidea</taxon>
        <taxon>Salamandridae</taxon>
        <taxon>Pleurodelinae</taxon>
        <taxon>Pleurodeles</taxon>
    </lineage>
</organism>
<gene>
    <name evidence="2" type="ORF">NDU88_009386</name>
</gene>
<dbReference type="Proteomes" id="UP001066276">
    <property type="component" value="Chromosome 6"/>
</dbReference>